<evidence type="ECO:0000313" key="9">
    <source>
        <dbReference type="EMBL" id="CAG7677596.1"/>
    </source>
</evidence>
<dbReference type="AlphaFoldDB" id="A0A8J2NN62"/>
<sequence length="804" mass="93871">HYRLFKRAGNLIYAKCAFLDDNEYYPDDDADHLKEAGGPDQSDYRKNFDYNHHLEKVRSFPTTLKKKKKMLRYLNSEAELFKQMKETNHKAIVQSCFHTFKVAMDGSLSYIIPFFEIWETRIRTLYAYFGNEVHLCFRWYRKLLLLQVGYMVLALLIVILPESSRNNCSSSTSRCMAKGNCDFEFKTLLTGEGWIETWCTYYGGYAEDLKINNPGTPAYDKGTYRLVIFWFGIVVINAAVVVSRVKRFKRFAVETDKETLFYFHEIFCSWEFSMNSIHLARIVQESIAKKLAFLNSHINNQGARVYYDETRYKRWGWLTKKFVAGPLGVKIYNWIVNINTVIIAGVSSFVFWLILESHYGDDTYMFFIPGLYVSVMFHTVTPWLSELTDMGLWRQKITRNYWSLFRLCLIYGCNYLTFFAWWLRLSRTTTDECYETAMGVTLYCIIVWEFLFSSAIWILKDFLLHLFLWKNTHGYVQPEPNMDGFFISSVFIQAFAAMGIQFAPLLSCLCVVLSITKFWLKNFLLLCVFRPPQIHSLKGDYDMPYFLSYYAFFVLATFCGLHFFTAGHPSSNCGPFMNYSKPTNITWFNKYKDVITEQVGEHFLLVWQVILNPALGFAVVFITFGAVYLVKEWGDAYQTTLDVYNGLLHLERQDRKFLLRAIYNMSSHAGVNDYSMVLDKNNIYRAKVRFLASIIIGGKRHELSQVYQKVLAKREKAILEMVTRNKDTAVDSKQKKKLEKQVRDEIHSRIDLVASVQSIEARRASLAQKFLMHTEAIRLAHTASRKERQRTWAAEGVGPKKAEK</sequence>
<dbReference type="Pfam" id="PF07810">
    <property type="entry name" value="TMC"/>
    <property type="match status" value="1"/>
</dbReference>
<dbReference type="PANTHER" id="PTHR23302">
    <property type="entry name" value="TRANSMEMBRANE CHANNEL-RELATED"/>
    <property type="match status" value="1"/>
</dbReference>
<evidence type="ECO:0000313" key="10">
    <source>
        <dbReference type="Proteomes" id="UP000708208"/>
    </source>
</evidence>
<keyword evidence="10" id="KW-1185">Reference proteome</keyword>
<reference evidence="9" key="1">
    <citation type="submission" date="2021-06" db="EMBL/GenBank/DDBJ databases">
        <authorList>
            <person name="Hodson N. C."/>
            <person name="Mongue J. A."/>
            <person name="Jaron S. K."/>
        </authorList>
    </citation>
    <scope>NUCLEOTIDE SEQUENCE</scope>
</reference>
<comment type="caution">
    <text evidence="9">The sequence shown here is derived from an EMBL/GenBank/DDBJ whole genome shotgun (WGS) entry which is preliminary data.</text>
</comment>
<comment type="subcellular location">
    <subcellularLocation>
        <location evidence="1">Membrane</location>
        <topology evidence="1">Multi-pass membrane protein</topology>
    </subcellularLocation>
</comment>
<protein>
    <recommendedName>
        <fullName evidence="8">TMC domain-containing protein</fullName>
    </recommendedName>
</protein>
<feature type="non-terminal residue" evidence="9">
    <location>
        <position position="804"/>
    </location>
</feature>
<organism evidence="9 10">
    <name type="scientific">Allacma fusca</name>
    <dbReference type="NCBI Taxonomy" id="39272"/>
    <lineage>
        <taxon>Eukaryota</taxon>
        <taxon>Metazoa</taxon>
        <taxon>Ecdysozoa</taxon>
        <taxon>Arthropoda</taxon>
        <taxon>Hexapoda</taxon>
        <taxon>Collembola</taxon>
        <taxon>Symphypleona</taxon>
        <taxon>Sminthuridae</taxon>
        <taxon>Allacma</taxon>
    </lineage>
</organism>
<proteinExistence type="inferred from homology"/>
<feature type="region of interest" description="Disordered" evidence="6">
    <location>
        <begin position="782"/>
        <end position="804"/>
    </location>
</feature>
<evidence type="ECO:0000256" key="3">
    <source>
        <dbReference type="ARBA" id="ARBA00022692"/>
    </source>
</evidence>
<dbReference type="EMBL" id="CAJVCH010014184">
    <property type="protein sequence ID" value="CAG7677596.1"/>
    <property type="molecule type" value="Genomic_DNA"/>
</dbReference>
<dbReference type="GO" id="GO:0005886">
    <property type="term" value="C:plasma membrane"/>
    <property type="evidence" value="ECO:0007669"/>
    <property type="project" value="InterPro"/>
</dbReference>
<feature type="domain" description="TMC" evidence="8">
    <location>
        <begin position="433"/>
        <end position="533"/>
    </location>
</feature>
<dbReference type="InterPro" id="IPR038900">
    <property type="entry name" value="TMC"/>
</dbReference>
<feature type="transmembrane region" description="Helical" evidence="7">
    <location>
        <begin position="143"/>
        <end position="161"/>
    </location>
</feature>
<feature type="transmembrane region" description="Helical" evidence="7">
    <location>
        <begin position="545"/>
        <end position="564"/>
    </location>
</feature>
<evidence type="ECO:0000256" key="5">
    <source>
        <dbReference type="ARBA" id="ARBA00023136"/>
    </source>
</evidence>
<feature type="transmembrane region" description="Helical" evidence="7">
    <location>
        <begin position="404"/>
        <end position="424"/>
    </location>
</feature>
<feature type="transmembrane region" description="Helical" evidence="7">
    <location>
        <begin position="610"/>
        <end position="630"/>
    </location>
</feature>
<evidence type="ECO:0000256" key="7">
    <source>
        <dbReference type="SAM" id="Phobius"/>
    </source>
</evidence>
<comment type="similarity">
    <text evidence="2">Belongs to the TMC family.</text>
</comment>
<feature type="transmembrane region" description="Helical" evidence="7">
    <location>
        <begin position="331"/>
        <end position="354"/>
    </location>
</feature>
<evidence type="ECO:0000256" key="2">
    <source>
        <dbReference type="ARBA" id="ARBA00006510"/>
    </source>
</evidence>
<evidence type="ECO:0000256" key="6">
    <source>
        <dbReference type="SAM" id="MobiDB-lite"/>
    </source>
</evidence>
<gene>
    <name evidence="9" type="ORF">AFUS01_LOCUS2477</name>
</gene>
<accession>A0A8J2NN62</accession>
<dbReference type="InterPro" id="IPR012496">
    <property type="entry name" value="TMC_dom"/>
</dbReference>
<evidence type="ECO:0000259" key="8">
    <source>
        <dbReference type="Pfam" id="PF07810"/>
    </source>
</evidence>
<dbReference type="PANTHER" id="PTHR23302:SF43">
    <property type="entry name" value="TMC DOMAIN-CONTAINING PROTEIN"/>
    <property type="match status" value="1"/>
</dbReference>
<evidence type="ECO:0000256" key="4">
    <source>
        <dbReference type="ARBA" id="ARBA00022989"/>
    </source>
</evidence>
<keyword evidence="3 7" id="KW-0812">Transmembrane</keyword>
<dbReference type="Proteomes" id="UP000708208">
    <property type="component" value="Unassembled WGS sequence"/>
</dbReference>
<evidence type="ECO:0000256" key="1">
    <source>
        <dbReference type="ARBA" id="ARBA00004141"/>
    </source>
</evidence>
<dbReference type="OrthoDB" id="1936208at2759"/>
<name>A0A8J2NN62_9HEXA</name>
<feature type="transmembrane region" description="Helical" evidence="7">
    <location>
        <begin position="436"/>
        <end position="459"/>
    </location>
</feature>
<keyword evidence="5 7" id="KW-0472">Membrane</keyword>
<feature type="transmembrane region" description="Helical" evidence="7">
    <location>
        <begin position="223"/>
        <end position="242"/>
    </location>
</feature>
<keyword evidence="4 7" id="KW-1133">Transmembrane helix</keyword>
<dbReference type="GO" id="GO:0008381">
    <property type="term" value="F:mechanosensitive monoatomic ion channel activity"/>
    <property type="evidence" value="ECO:0007669"/>
    <property type="project" value="TreeGrafter"/>
</dbReference>